<dbReference type="GO" id="GO:0005737">
    <property type="term" value="C:cytoplasm"/>
    <property type="evidence" value="ECO:0007669"/>
    <property type="project" value="UniProtKB-SubCell"/>
</dbReference>
<evidence type="ECO:0000256" key="4">
    <source>
        <dbReference type="ARBA" id="ARBA00023186"/>
    </source>
</evidence>
<dbReference type="PIRSF" id="PIRSF005261">
    <property type="entry name" value="Heat_shock_Hsp33"/>
    <property type="match status" value="1"/>
</dbReference>
<gene>
    <name evidence="6" type="primary">hslO</name>
    <name evidence="7" type="ORF">bsdtw1_02910</name>
</gene>
<dbReference type="Gene3D" id="3.55.30.10">
    <property type="entry name" value="Hsp33 domain"/>
    <property type="match status" value="1"/>
</dbReference>
<dbReference type="Pfam" id="PF01430">
    <property type="entry name" value="HSP33"/>
    <property type="match status" value="1"/>
</dbReference>
<keyword evidence="4 6" id="KW-0143">Chaperone</keyword>
<keyword evidence="8" id="KW-1185">Reference proteome</keyword>
<dbReference type="Gene3D" id="3.90.1280.10">
    <property type="entry name" value="HSP33 redox switch-like"/>
    <property type="match status" value="1"/>
</dbReference>
<dbReference type="RefSeq" id="WP_183278210.1">
    <property type="nucleotide sequence ID" value="NZ_BLZR01000001.1"/>
</dbReference>
<evidence type="ECO:0000256" key="2">
    <source>
        <dbReference type="ARBA" id="ARBA00022833"/>
    </source>
</evidence>
<sequence length="294" mass="31848">MNDKIIRATAKDGMVRIIAGITTNLVDEGTKIHECSTTAAAAFGRMLTAGTLMGAMLKSEKEILTLQINGGGDAKGITVTAYPDCTVKGYIGNPAVELPLNIKGKLDVGGAIGKNGNLTVIRDLGLKDPYVGQVPIYTGEVAEDLAYYFTASEQTPSAVALGVLVNNDLSIKAAGGFIIQMMPGADELLADLLSYRMEEIPPVTTMIAEGKTIEEIIEYIFDGMDLKINDSIEPLYKCDCSREKVERAFISIGLKDLTEIYEEGKEEELKCHFCNKAYKFTNEQIGELINTLTK</sequence>
<evidence type="ECO:0000256" key="6">
    <source>
        <dbReference type="HAMAP-Rule" id="MF_00117"/>
    </source>
</evidence>
<dbReference type="SUPFAM" id="SSF118352">
    <property type="entry name" value="HSP33 redox switch-like"/>
    <property type="match status" value="1"/>
</dbReference>
<dbReference type="NCBIfam" id="NF001033">
    <property type="entry name" value="PRK00114.1"/>
    <property type="match status" value="1"/>
</dbReference>
<feature type="disulfide bond" description="Redox-active" evidence="6">
    <location>
        <begin position="271"/>
        <end position="274"/>
    </location>
</feature>
<dbReference type="GO" id="GO:0042026">
    <property type="term" value="P:protein refolding"/>
    <property type="evidence" value="ECO:0007669"/>
    <property type="project" value="TreeGrafter"/>
</dbReference>
<dbReference type="GO" id="GO:0051082">
    <property type="term" value="F:unfolded protein binding"/>
    <property type="evidence" value="ECO:0007669"/>
    <property type="project" value="UniProtKB-UniRule"/>
</dbReference>
<dbReference type="PANTHER" id="PTHR30111:SF1">
    <property type="entry name" value="33 KDA CHAPERONIN"/>
    <property type="match status" value="1"/>
</dbReference>
<dbReference type="InterPro" id="IPR000397">
    <property type="entry name" value="Heat_shock_Hsp33"/>
</dbReference>
<evidence type="ECO:0000256" key="1">
    <source>
        <dbReference type="ARBA" id="ARBA00022490"/>
    </source>
</evidence>
<organism evidence="7 8">
    <name type="scientific">Clostridium fungisolvens</name>
    <dbReference type="NCBI Taxonomy" id="1604897"/>
    <lineage>
        <taxon>Bacteria</taxon>
        <taxon>Bacillati</taxon>
        <taxon>Bacillota</taxon>
        <taxon>Clostridia</taxon>
        <taxon>Eubacteriales</taxon>
        <taxon>Clostridiaceae</taxon>
        <taxon>Clostridium</taxon>
    </lineage>
</organism>
<evidence type="ECO:0000256" key="3">
    <source>
        <dbReference type="ARBA" id="ARBA00023157"/>
    </source>
</evidence>
<name>A0A6V8SJ73_9CLOT</name>
<dbReference type="Proteomes" id="UP000580568">
    <property type="component" value="Unassembled WGS sequence"/>
</dbReference>
<dbReference type="AlphaFoldDB" id="A0A6V8SJ73"/>
<proteinExistence type="inferred from homology"/>
<dbReference type="InterPro" id="IPR016154">
    <property type="entry name" value="Heat_shock_Hsp33_C"/>
</dbReference>
<dbReference type="GO" id="GO:0044183">
    <property type="term" value="F:protein folding chaperone"/>
    <property type="evidence" value="ECO:0007669"/>
    <property type="project" value="TreeGrafter"/>
</dbReference>
<reference evidence="7 8" key="1">
    <citation type="submission" date="2020-07" db="EMBL/GenBank/DDBJ databases">
        <title>A new beta-1,3-glucan-decomposing anaerobic bacterium isolated from anoxic soil subjected to biological soil disinfestation.</title>
        <authorList>
            <person name="Ueki A."/>
            <person name="Tonouchi A."/>
        </authorList>
    </citation>
    <scope>NUCLEOTIDE SEQUENCE [LARGE SCALE GENOMIC DNA]</scope>
    <source>
        <strain evidence="7 8">TW1</strain>
    </source>
</reference>
<comment type="function">
    <text evidence="6">Redox regulated molecular chaperone. Protects both thermally unfolding and oxidatively damaged proteins from irreversible aggregation. Plays an important role in the bacterial defense system toward oxidative stress.</text>
</comment>
<evidence type="ECO:0000256" key="5">
    <source>
        <dbReference type="ARBA" id="ARBA00023284"/>
    </source>
</evidence>
<dbReference type="SUPFAM" id="SSF64397">
    <property type="entry name" value="Hsp33 domain"/>
    <property type="match status" value="1"/>
</dbReference>
<dbReference type="CDD" id="cd00498">
    <property type="entry name" value="Hsp33"/>
    <property type="match status" value="1"/>
</dbReference>
<evidence type="ECO:0000313" key="8">
    <source>
        <dbReference type="Proteomes" id="UP000580568"/>
    </source>
</evidence>
<keyword evidence="1 6" id="KW-0963">Cytoplasm</keyword>
<keyword evidence="5 6" id="KW-0676">Redox-active center</keyword>
<comment type="subcellular location">
    <subcellularLocation>
        <location evidence="6">Cytoplasm</location>
    </subcellularLocation>
</comment>
<dbReference type="PANTHER" id="PTHR30111">
    <property type="entry name" value="33 KDA CHAPERONIN"/>
    <property type="match status" value="1"/>
</dbReference>
<protein>
    <recommendedName>
        <fullName evidence="6">33 kDa chaperonin</fullName>
    </recommendedName>
    <alternativeName>
        <fullName evidence="6">Heat shock protein 33 homolog</fullName>
        <shortName evidence="6">HSP33</shortName>
    </alternativeName>
</protein>
<dbReference type="HAMAP" id="MF_00117">
    <property type="entry name" value="HslO"/>
    <property type="match status" value="1"/>
</dbReference>
<dbReference type="EMBL" id="BLZR01000001">
    <property type="protein sequence ID" value="GFP76801.1"/>
    <property type="molecule type" value="Genomic_DNA"/>
</dbReference>
<keyword evidence="2 6" id="KW-0862">Zinc</keyword>
<keyword evidence="3 6" id="KW-1015">Disulfide bond</keyword>
<accession>A0A6V8SJ73</accession>
<comment type="PTM">
    <text evidence="6">Under oxidizing conditions two disulfide bonds are formed involving the reactive cysteines. Under reducing conditions zinc is bound to the reactive cysteines and the protein is inactive.</text>
</comment>
<evidence type="ECO:0000313" key="7">
    <source>
        <dbReference type="EMBL" id="GFP76801.1"/>
    </source>
</evidence>
<comment type="similarity">
    <text evidence="6">Belongs to the HSP33 family.</text>
</comment>
<dbReference type="InterPro" id="IPR016153">
    <property type="entry name" value="Heat_shock_Hsp33_N"/>
</dbReference>
<feature type="disulfide bond" description="Redox-active" evidence="6">
    <location>
        <begin position="238"/>
        <end position="240"/>
    </location>
</feature>
<comment type="caution">
    <text evidence="7">The sequence shown here is derived from an EMBL/GenBank/DDBJ whole genome shotgun (WGS) entry which is preliminary data.</text>
</comment>